<gene>
    <name evidence="11 14" type="primary">priA</name>
    <name evidence="14" type="ORF">WMO24_05960</name>
</gene>
<accession>A0ABV1GDP3</accession>
<dbReference type="SMART" id="SM00490">
    <property type="entry name" value="HELICc"/>
    <property type="match status" value="1"/>
</dbReference>
<evidence type="ECO:0000256" key="9">
    <source>
        <dbReference type="ARBA" id="ARBA00023125"/>
    </source>
</evidence>
<evidence type="ECO:0000256" key="2">
    <source>
        <dbReference type="ARBA" id="ARBA00022705"/>
    </source>
</evidence>
<feature type="binding site" evidence="11">
    <location>
        <position position="492"/>
    </location>
    <ligand>
        <name>Zn(2+)</name>
        <dbReference type="ChEBI" id="CHEBI:29105"/>
        <label>1</label>
    </ligand>
</feature>
<evidence type="ECO:0000256" key="5">
    <source>
        <dbReference type="ARBA" id="ARBA00022801"/>
    </source>
</evidence>
<feature type="binding site" evidence="11">
    <location>
        <position position="460"/>
    </location>
    <ligand>
        <name>Zn(2+)</name>
        <dbReference type="ChEBI" id="CHEBI:29105"/>
        <label>2</label>
    </ligand>
</feature>
<feature type="binding site" evidence="11">
    <location>
        <position position="463"/>
    </location>
    <ligand>
        <name>Zn(2+)</name>
        <dbReference type="ChEBI" id="CHEBI:29105"/>
        <label>2</label>
    </ligand>
</feature>
<dbReference type="Pfam" id="PF18319">
    <property type="entry name" value="Zn_ribbon_PriA"/>
    <property type="match status" value="1"/>
</dbReference>
<dbReference type="CDD" id="cd18804">
    <property type="entry name" value="SF2_C_priA"/>
    <property type="match status" value="1"/>
</dbReference>
<dbReference type="RefSeq" id="WP_349215400.1">
    <property type="nucleotide sequence ID" value="NZ_JBBMFA010000078.1"/>
</dbReference>
<evidence type="ECO:0000256" key="1">
    <source>
        <dbReference type="ARBA" id="ARBA00022515"/>
    </source>
</evidence>
<keyword evidence="10 11" id="KW-0413">Isomerase</keyword>
<dbReference type="SMART" id="SM00487">
    <property type="entry name" value="DEXDc"/>
    <property type="match status" value="1"/>
</dbReference>
<dbReference type="Pfam" id="PF17764">
    <property type="entry name" value="PriA_3primeBD"/>
    <property type="match status" value="1"/>
</dbReference>
<keyword evidence="5 11" id="KW-0378">Hydrolase</keyword>
<organism evidence="14 15">
    <name type="scientific">Ruthenibacterium intestinale</name>
    <dbReference type="NCBI Taxonomy" id="3133163"/>
    <lineage>
        <taxon>Bacteria</taxon>
        <taxon>Bacillati</taxon>
        <taxon>Bacillota</taxon>
        <taxon>Clostridia</taxon>
        <taxon>Eubacteriales</taxon>
        <taxon>Oscillospiraceae</taxon>
        <taxon>Ruthenibacterium</taxon>
    </lineage>
</organism>
<feature type="domain" description="Helicase ATP-binding" evidence="12">
    <location>
        <begin position="223"/>
        <end position="389"/>
    </location>
</feature>
<comment type="subunit">
    <text evidence="11">Component of the replication restart primosome.</text>
</comment>
<dbReference type="PANTHER" id="PTHR30580">
    <property type="entry name" value="PRIMOSOMAL PROTEIN N"/>
    <property type="match status" value="1"/>
</dbReference>
<dbReference type="EMBL" id="JBBMFA010000078">
    <property type="protein sequence ID" value="MEQ2519970.1"/>
    <property type="molecule type" value="Genomic_DNA"/>
</dbReference>
<evidence type="ECO:0000256" key="3">
    <source>
        <dbReference type="ARBA" id="ARBA00022723"/>
    </source>
</evidence>
<comment type="catalytic activity">
    <reaction evidence="11">
        <text>Couples ATP hydrolysis with the unwinding of duplex DNA by translocating in the 3'-5' direction.</text>
        <dbReference type="EC" id="5.6.2.4"/>
    </reaction>
</comment>
<evidence type="ECO:0000256" key="11">
    <source>
        <dbReference type="HAMAP-Rule" id="MF_00983"/>
    </source>
</evidence>
<feature type="binding site" evidence="11">
    <location>
        <position position="454"/>
    </location>
    <ligand>
        <name>Zn(2+)</name>
        <dbReference type="ChEBI" id="CHEBI:29105"/>
        <label>1</label>
    </ligand>
</feature>
<evidence type="ECO:0000256" key="8">
    <source>
        <dbReference type="ARBA" id="ARBA00022840"/>
    </source>
</evidence>
<dbReference type="InterPro" id="IPR001650">
    <property type="entry name" value="Helicase_C-like"/>
</dbReference>
<keyword evidence="8 11" id="KW-0067">ATP-binding</keyword>
<evidence type="ECO:0000256" key="10">
    <source>
        <dbReference type="ARBA" id="ARBA00023235"/>
    </source>
</evidence>
<dbReference type="Gene3D" id="3.40.50.300">
    <property type="entry name" value="P-loop containing nucleotide triphosphate hydrolases"/>
    <property type="match status" value="2"/>
</dbReference>
<proteinExistence type="inferred from homology"/>
<dbReference type="PROSITE" id="PS51194">
    <property type="entry name" value="HELICASE_CTER"/>
    <property type="match status" value="1"/>
</dbReference>
<dbReference type="SUPFAM" id="SSF52540">
    <property type="entry name" value="P-loop containing nucleoside triphosphate hydrolases"/>
    <property type="match status" value="2"/>
</dbReference>
<dbReference type="InterPro" id="IPR041236">
    <property type="entry name" value="PriA_C"/>
</dbReference>
<comment type="similarity">
    <text evidence="11">Belongs to the helicase family. PriA subfamily.</text>
</comment>
<evidence type="ECO:0000313" key="14">
    <source>
        <dbReference type="EMBL" id="MEQ2519970.1"/>
    </source>
</evidence>
<comment type="caution">
    <text evidence="14">The sequence shown here is derived from an EMBL/GenBank/DDBJ whole genome shotgun (WGS) entry which is preliminary data.</text>
</comment>
<dbReference type="PROSITE" id="PS51192">
    <property type="entry name" value="HELICASE_ATP_BIND_1"/>
    <property type="match status" value="1"/>
</dbReference>
<keyword evidence="7 11" id="KW-0862">Zinc</keyword>
<dbReference type="Pfam" id="PF00271">
    <property type="entry name" value="Helicase_C"/>
    <property type="match status" value="1"/>
</dbReference>
<dbReference type="Proteomes" id="UP001477672">
    <property type="component" value="Unassembled WGS sequence"/>
</dbReference>
<dbReference type="PANTHER" id="PTHR30580:SF0">
    <property type="entry name" value="PRIMOSOMAL PROTEIN N"/>
    <property type="match status" value="1"/>
</dbReference>
<dbReference type="InterPro" id="IPR041222">
    <property type="entry name" value="PriA_3primeBD"/>
</dbReference>
<dbReference type="NCBIfam" id="TIGR00595">
    <property type="entry name" value="priA"/>
    <property type="match status" value="1"/>
</dbReference>
<evidence type="ECO:0000256" key="6">
    <source>
        <dbReference type="ARBA" id="ARBA00022806"/>
    </source>
</evidence>
<dbReference type="InterPro" id="IPR005259">
    <property type="entry name" value="PriA"/>
</dbReference>
<keyword evidence="9 11" id="KW-0238">DNA-binding</keyword>
<dbReference type="InterPro" id="IPR014001">
    <property type="entry name" value="Helicase_ATP-bd"/>
</dbReference>
<dbReference type="InterPro" id="IPR011545">
    <property type="entry name" value="DEAD/DEAH_box_helicase_dom"/>
</dbReference>
<dbReference type="InterPro" id="IPR042115">
    <property type="entry name" value="PriA_3primeBD_sf"/>
</dbReference>
<dbReference type="InterPro" id="IPR040498">
    <property type="entry name" value="PriA_CRR"/>
</dbReference>
<dbReference type="Gene3D" id="3.40.1440.60">
    <property type="entry name" value="PriA, 3(prime) DNA-binding domain"/>
    <property type="match status" value="1"/>
</dbReference>
<evidence type="ECO:0000256" key="7">
    <source>
        <dbReference type="ARBA" id="ARBA00022833"/>
    </source>
</evidence>
<feature type="binding site" evidence="11">
    <location>
        <position position="451"/>
    </location>
    <ligand>
        <name>Zn(2+)</name>
        <dbReference type="ChEBI" id="CHEBI:29105"/>
        <label>1</label>
    </ligand>
</feature>
<evidence type="ECO:0000313" key="15">
    <source>
        <dbReference type="Proteomes" id="UP001477672"/>
    </source>
</evidence>
<reference evidence="14 15" key="1">
    <citation type="submission" date="2024-03" db="EMBL/GenBank/DDBJ databases">
        <title>Human intestinal bacterial collection.</title>
        <authorList>
            <person name="Pauvert C."/>
            <person name="Hitch T.C.A."/>
            <person name="Clavel T."/>
        </authorList>
    </citation>
    <scope>NUCLEOTIDE SEQUENCE [LARGE SCALE GENOMIC DNA]</scope>
    <source>
        <strain evidence="14 15">CLA-JM-H11</strain>
    </source>
</reference>
<dbReference type="Pfam" id="PF18074">
    <property type="entry name" value="PriA_C"/>
    <property type="match status" value="1"/>
</dbReference>
<name>A0ABV1GDP3_9FIRM</name>
<dbReference type="EC" id="5.6.2.4" evidence="11"/>
<keyword evidence="1 11" id="KW-0639">Primosome</keyword>
<keyword evidence="2 11" id="KW-0235">DNA replication</keyword>
<dbReference type="InterPro" id="IPR027417">
    <property type="entry name" value="P-loop_NTPase"/>
</dbReference>
<comment type="function">
    <text evidence="11">Initiates the restart of stalled replication forks, which reloads the replicative helicase on sites other than the origin of replication. Recognizes and binds to abandoned replication forks and remodels them to uncover a helicase loading site. Promotes assembly of the primosome at these replication forks.</text>
</comment>
<feature type="binding site" evidence="11">
    <location>
        <position position="495"/>
    </location>
    <ligand>
        <name>Zn(2+)</name>
        <dbReference type="ChEBI" id="CHEBI:29105"/>
        <label>1</label>
    </ligand>
</feature>
<comment type="cofactor">
    <cofactor evidence="11">
        <name>Zn(2+)</name>
        <dbReference type="ChEBI" id="CHEBI:29105"/>
    </cofactor>
    <text evidence="11">Binds 2 zinc ions per subunit.</text>
</comment>
<sequence>MAITAQVAVAGATIHFDKLYTYLVPDVLSERVQIGSMVLVPFGRGSAKARMGVVLAVDCQEQPDKRLKAIYDVAPEEARLSPELLELVHELREKTFCTYYEAVKAVIPYGAQYKAVNEGGKPRLQKQIVRHTENVYQRGAVPSKWTSKQRAVWDALEQGPLTQTQLLEIGISKNVLDRMCAQGTLIRTQRDRTLSLYEHYTASGETPALSPAQQKAFVQLASFMDDENPHAALLHGVTSSGKTLVFLKLIEKAIAQGKQALVLVPEISLTPQMIYRLKTAFGSRVAVQHSALSNTERLLQWREIQTGGADIVVGTRSAIFAPLSRIGVIIIDEEQEHTYHSENAPRFLAHDIAKRRAVTHRALLLLASATPSIESYHAACAGRYHLVELTERYNRMPLPDVAMVDMREELAQGNSGAISNRLAQELQRNLDCGEQSILLLNRRGYKTVGMCTACGEVIKCDACSVPMVYHKADHKLLCHYCGKSISPVPEICPTCGGKMKYTGFGTQRVEEELKERFPRARVLRMDLDSTSGKNAHETMLRRFANGEYDIMLGTQMVAKGLDFEKVTLVGVLGIDQLLFAQGFRAFENVFSLITQVVGRGGRSDRPGRALIQTVDPQHPVLKLAACQDYRSFYDQEIQFRKLNLYPPFCAICMVGFSGAEDEKVMRAAYEFAQLVQKNARRMTNVPLRVLGPAPMNVAMVNHHYRYKLTLKCRNDTAFRKLMRAVLDAYNEKGLASQASVYLDFYSDADI</sequence>
<feature type="binding site" evidence="11">
    <location>
        <position position="478"/>
    </location>
    <ligand>
        <name>Zn(2+)</name>
        <dbReference type="ChEBI" id="CHEBI:29105"/>
        <label>2</label>
    </ligand>
</feature>
<evidence type="ECO:0000259" key="13">
    <source>
        <dbReference type="PROSITE" id="PS51194"/>
    </source>
</evidence>
<dbReference type="HAMAP" id="MF_00983">
    <property type="entry name" value="PriA"/>
    <property type="match status" value="1"/>
</dbReference>
<evidence type="ECO:0000256" key="4">
    <source>
        <dbReference type="ARBA" id="ARBA00022741"/>
    </source>
</evidence>
<keyword evidence="6 11" id="KW-0347">Helicase</keyword>
<feature type="binding site" evidence="11">
    <location>
        <position position="481"/>
    </location>
    <ligand>
        <name>Zn(2+)</name>
        <dbReference type="ChEBI" id="CHEBI:29105"/>
        <label>2</label>
    </ligand>
</feature>
<dbReference type="Pfam" id="PF00270">
    <property type="entry name" value="DEAD"/>
    <property type="match status" value="1"/>
</dbReference>
<keyword evidence="15" id="KW-1185">Reference proteome</keyword>
<keyword evidence="4 11" id="KW-0547">Nucleotide-binding</keyword>
<protein>
    <recommendedName>
        <fullName evidence="11">Replication restart protein PriA</fullName>
    </recommendedName>
    <alternativeName>
        <fullName evidence="11">ATP-dependent DNA helicase PriA</fullName>
        <ecNumber evidence="11">5.6.2.4</ecNumber>
    </alternativeName>
    <alternativeName>
        <fullName evidence="11">DNA 3'-5' helicase PriA</fullName>
    </alternativeName>
</protein>
<evidence type="ECO:0000259" key="12">
    <source>
        <dbReference type="PROSITE" id="PS51192"/>
    </source>
</evidence>
<feature type="domain" description="Helicase C-terminal" evidence="13">
    <location>
        <begin position="487"/>
        <end position="645"/>
    </location>
</feature>
<keyword evidence="3 11" id="KW-0479">Metal-binding</keyword>
<comment type="catalytic activity">
    <reaction evidence="11">
        <text>ATP + H2O = ADP + phosphate + H(+)</text>
        <dbReference type="Rhea" id="RHEA:13065"/>
        <dbReference type="ChEBI" id="CHEBI:15377"/>
        <dbReference type="ChEBI" id="CHEBI:15378"/>
        <dbReference type="ChEBI" id="CHEBI:30616"/>
        <dbReference type="ChEBI" id="CHEBI:43474"/>
        <dbReference type="ChEBI" id="CHEBI:456216"/>
        <dbReference type="EC" id="5.6.2.4"/>
    </reaction>
</comment>